<evidence type="ECO:0000313" key="1">
    <source>
        <dbReference type="EMBL" id="AUF83854.1"/>
    </source>
</evidence>
<organism evidence="1 2">
    <name type="scientific">Mesoplasma syrphidae</name>
    <dbReference type="NCBI Taxonomy" id="225999"/>
    <lineage>
        <taxon>Bacteria</taxon>
        <taxon>Bacillati</taxon>
        <taxon>Mycoplasmatota</taxon>
        <taxon>Mollicutes</taxon>
        <taxon>Entomoplasmatales</taxon>
        <taxon>Entomoplasmataceae</taxon>
        <taxon>Mesoplasma</taxon>
    </lineage>
</organism>
<dbReference type="Proteomes" id="UP000233419">
    <property type="component" value="Chromosome"/>
</dbReference>
<protein>
    <submittedName>
        <fullName evidence="1">Uncharacterized protein</fullName>
    </submittedName>
</protein>
<proteinExistence type="predicted"/>
<dbReference type="EMBL" id="CP025257">
    <property type="protein sequence ID" value="AUF83854.1"/>
    <property type="molecule type" value="Genomic_DNA"/>
</dbReference>
<evidence type="ECO:0000313" key="2">
    <source>
        <dbReference type="Proteomes" id="UP000233419"/>
    </source>
</evidence>
<name>A0A2K9CDX6_9MOLU</name>
<keyword evidence="2" id="KW-1185">Reference proteome</keyword>
<dbReference type="OrthoDB" id="391587at2"/>
<dbReference type="RefSeq" id="WP_027048239.1">
    <property type="nucleotide sequence ID" value="NZ_CP025257.1"/>
</dbReference>
<dbReference type="AlphaFoldDB" id="A0A2K9CDX6"/>
<sequence>MKKKSIISCLTVGFLCLASIPIYSSIDIIRKSLAIRKGPKSTQALENLLNFKDIPLIPEFRRSWEKLLDDSSSFSSAYDWSYKWQMEGYMKDILSEKPAAIDIDMNKMKPISHKSKLTDAIYLGLQTFGYGKPTVSELNEIERYEIANFEELEKQGYKMYVRKKDDKQDLIQITNIIENSIYKDVDESGKENIFYQVDNSNKTSNIFFKTTSKINKNTIKDYQGTSINLEFKAVKKDDNENKVLNIYDPYYNRKSLEILVDYHNSENFINFRMWDWNQYNSDTTNLQCYIANNLIKIYCEIALNYINYIDPNSEMYKVKAPPLEGVKTPFNYNGSNPASTLYYAYKYNAYFDLRIFVFTDQNNLKRTSYISYDQNNIIEFEKNDDGKDVNKFDKDLHQTKNDIKNRERLPFNPWIDFNNTMRNFVDKTWNLLMFAMDEMS</sequence>
<reference evidence="1 2" key="1">
    <citation type="submission" date="2017-12" db="EMBL/GenBank/DDBJ databases">
        <title>Mesoplasma syrphidae YJS, Complete Genome.</title>
        <authorList>
            <person name="Knight T.F."/>
            <person name="Citino T."/>
            <person name="Rubinstein R."/>
            <person name="Neuschaefer Z."/>
        </authorList>
    </citation>
    <scope>NUCLEOTIDE SEQUENCE [LARGE SCALE GENOMIC DNA]</scope>
    <source>
        <strain evidence="1 2">YJS</strain>
    </source>
</reference>
<accession>A0A2K9CDX6</accession>
<dbReference type="KEGG" id="msyr:CXP39_03625"/>
<gene>
    <name evidence="1" type="ORF">CXP39_03625</name>
</gene>